<organism evidence="5 6">
    <name type="scientific">Streptomyces albireticuli</name>
    <dbReference type="NCBI Taxonomy" id="1940"/>
    <lineage>
        <taxon>Bacteria</taxon>
        <taxon>Bacillati</taxon>
        <taxon>Actinomycetota</taxon>
        <taxon>Actinomycetes</taxon>
        <taxon>Kitasatosporales</taxon>
        <taxon>Streptomycetaceae</taxon>
        <taxon>Streptomyces</taxon>
    </lineage>
</organism>
<comment type="similarity">
    <text evidence="1">Belongs to the CDPS family.</text>
</comment>
<evidence type="ECO:0000313" key="5">
    <source>
        <dbReference type="EMBL" id="ARZ72377.1"/>
    </source>
</evidence>
<dbReference type="Proteomes" id="UP000195755">
    <property type="component" value="Chromosome"/>
</dbReference>
<dbReference type="KEGG" id="salj:SMD11_6801"/>
<dbReference type="Pfam" id="PF16715">
    <property type="entry name" value="CDPS"/>
    <property type="match status" value="1"/>
</dbReference>
<dbReference type="RefSeq" id="WP_159395442.1">
    <property type="nucleotide sequence ID" value="NZ_CP021744.1"/>
</dbReference>
<evidence type="ECO:0000256" key="3">
    <source>
        <dbReference type="ARBA" id="ARBA00030771"/>
    </source>
</evidence>
<keyword evidence="2" id="KW-0808">Transferase</keyword>
<sequence>METEPPFRTLPYTGQCGRHLMAAEHALIGLSPWNGYFTARRVETLVEWAAGAFRRVDVFIPSYEAAYTLIAAGVAPAVAVGRARRAVKKLRGPAQRALLRAGCGEGRVHTGTSLAARPRYLRLRRTVERTYHQDPGVRAVCRAVGRSAVAGALAAHARTASRPEPEREPGLSEERLDTAARYAWAELPVMLDSPGIFGVSSSVLVYHRRTPLMESLLQDDSALRPAPGQGFVVVAPAGRASPGDAAGDARGARRRRAAAL</sequence>
<evidence type="ECO:0000256" key="2">
    <source>
        <dbReference type="ARBA" id="ARBA00022679"/>
    </source>
</evidence>
<name>A0A1Z2LDI8_9ACTN</name>
<evidence type="ECO:0000256" key="1">
    <source>
        <dbReference type="ARBA" id="ARBA00006034"/>
    </source>
</evidence>
<evidence type="ECO:0000313" key="6">
    <source>
        <dbReference type="Proteomes" id="UP000195755"/>
    </source>
</evidence>
<reference evidence="5 6" key="1">
    <citation type="submission" date="2017-06" db="EMBL/GenBank/DDBJ databases">
        <title>Streptomyces albireticuli Genome sequencing and assembly.</title>
        <authorList>
            <person name="Wang Y."/>
            <person name="Du B."/>
            <person name="Ding Y."/>
            <person name="Liu H."/>
            <person name="Hou Q."/>
            <person name="Liu K."/>
            <person name="Yao L."/>
            <person name="Wang C."/>
        </authorList>
    </citation>
    <scope>NUCLEOTIDE SEQUENCE [LARGE SCALE GENOMIC DNA]</scope>
    <source>
        <strain evidence="5 6">MDJK11</strain>
    </source>
</reference>
<dbReference type="NCBIfam" id="TIGR04539">
    <property type="entry name" value="tRNA_cyclodipep"/>
    <property type="match status" value="1"/>
</dbReference>
<dbReference type="AlphaFoldDB" id="A0A1Z2LDI8"/>
<feature type="compositionally biased region" description="Basic and acidic residues" evidence="4">
    <location>
        <begin position="161"/>
        <end position="174"/>
    </location>
</feature>
<accession>A0A1Z2LDI8</accession>
<evidence type="ECO:0000256" key="4">
    <source>
        <dbReference type="SAM" id="MobiDB-lite"/>
    </source>
</evidence>
<dbReference type="InterPro" id="IPR030903">
    <property type="entry name" value="CDPS"/>
</dbReference>
<dbReference type="EMBL" id="CP021744">
    <property type="protein sequence ID" value="ARZ72377.1"/>
    <property type="molecule type" value="Genomic_DNA"/>
</dbReference>
<dbReference type="InterPro" id="IPR038622">
    <property type="entry name" value="CDPS_sf"/>
</dbReference>
<protein>
    <recommendedName>
        <fullName evidence="3">Cyclodipeptide synthase</fullName>
    </recommendedName>
</protein>
<dbReference type="OrthoDB" id="2895472at2"/>
<dbReference type="Gene3D" id="3.40.50.11710">
    <property type="entry name" value="Cyclodipeptide synthase"/>
    <property type="match status" value="1"/>
</dbReference>
<proteinExistence type="inferred from homology"/>
<gene>
    <name evidence="5" type="ORF">SMD11_6801</name>
</gene>
<feature type="region of interest" description="Disordered" evidence="4">
    <location>
        <begin position="234"/>
        <end position="260"/>
    </location>
</feature>
<dbReference type="GO" id="GO:0016755">
    <property type="term" value="F:aminoacyltransferase activity"/>
    <property type="evidence" value="ECO:0007669"/>
    <property type="project" value="InterPro"/>
</dbReference>
<feature type="region of interest" description="Disordered" evidence="4">
    <location>
        <begin position="154"/>
        <end position="174"/>
    </location>
</feature>
<feature type="compositionally biased region" description="Low complexity" evidence="4">
    <location>
        <begin position="235"/>
        <end position="249"/>
    </location>
</feature>